<evidence type="ECO:0000256" key="6">
    <source>
        <dbReference type="PIRNR" id="PIRNR038919"/>
    </source>
</evidence>
<dbReference type="GO" id="GO:0042254">
    <property type="term" value="P:ribosome biogenesis"/>
    <property type="evidence" value="ECO:0007669"/>
    <property type="project" value="UniProtKB-KW"/>
</dbReference>
<dbReference type="PANTHER" id="PTHR45759">
    <property type="entry name" value="NUCLEOLAR GTP-BINDING PROTEIN 1"/>
    <property type="match status" value="1"/>
</dbReference>
<keyword evidence="5 6" id="KW-0539">Nucleus</keyword>
<dbReference type="Pfam" id="PF17835">
    <property type="entry name" value="NOG1_N"/>
    <property type="match status" value="1"/>
</dbReference>
<dbReference type="InterPro" id="IPR027417">
    <property type="entry name" value="P-loop_NTPase"/>
</dbReference>
<dbReference type="InterPro" id="IPR024926">
    <property type="entry name" value="NOG1"/>
</dbReference>
<evidence type="ECO:0000256" key="4">
    <source>
        <dbReference type="ARBA" id="ARBA00023134"/>
    </source>
</evidence>
<keyword evidence="11" id="KW-1185">Reference proteome</keyword>
<comment type="caution">
    <text evidence="10">The sequence shown here is derived from an EMBL/GenBank/DDBJ whole genome shotgun (WGS) entry which is preliminary data.</text>
</comment>
<comment type="subcellular location">
    <subcellularLocation>
        <location evidence="1 6">Nucleus</location>
        <location evidence="1 6">Nucleolus</location>
    </subcellularLocation>
</comment>
<keyword evidence="3" id="KW-0547">Nucleotide-binding</keyword>
<dbReference type="FunFam" id="1.20.120.1190:FF:000001">
    <property type="entry name" value="Nucleolar GTP-binding protein 1"/>
    <property type="match status" value="1"/>
</dbReference>
<keyword evidence="2 6" id="KW-0690">Ribosome biogenesis</keyword>
<gene>
    <name evidence="10" type="ORF">Q4I28_007081</name>
</gene>
<feature type="compositionally biased region" description="Basic and acidic residues" evidence="8">
    <location>
        <begin position="388"/>
        <end position="404"/>
    </location>
</feature>
<evidence type="ECO:0000313" key="10">
    <source>
        <dbReference type="EMBL" id="KAL0518806.1"/>
    </source>
</evidence>
<evidence type="ECO:0000256" key="1">
    <source>
        <dbReference type="ARBA" id="ARBA00004604"/>
    </source>
</evidence>
<comment type="similarity">
    <text evidence="6">Belongs to the TRAFAC class OBG-HflX-like GTPase superfamily. OBG GTPase family. NOG subfamily.</text>
</comment>
<dbReference type="Gene3D" id="3.40.50.300">
    <property type="entry name" value="P-loop containing nucleotide triphosphate hydrolases"/>
    <property type="match status" value="1"/>
</dbReference>
<dbReference type="EMBL" id="JBAMZN010000035">
    <property type="protein sequence ID" value="KAL0518806.1"/>
    <property type="molecule type" value="Genomic_DNA"/>
</dbReference>
<dbReference type="GO" id="GO:0005730">
    <property type="term" value="C:nucleolus"/>
    <property type="evidence" value="ECO:0007669"/>
    <property type="project" value="UniProtKB-SubCell"/>
</dbReference>
<sequence length="652" mass="74366">MTSVYNFKTIAVVPAYKDFMDIVLSKTQRKTPTIVHKGYHISRIRQFYMRKVKFTQKTINEKLTFILQEFPRMDDIHPFYGDLMHVLYDRDHYKVALGQVGAVRHMVDNIGRDYVRLLKYGDSLYRCKQLKRAALGRMATACKKLNSALAYLEKVRQHMSRLPSIDPNARTLLVTGFPNVGKSSFMNKVTRADVEVQPYAFTTKSLFVGHTDYKYTTWQVIDTPGILDHSLEERNVIEMQAITALAHLRACILFFMDLSGQCGYSIEQQVSLFNSIGPLFTGKPVVVVFNKCDVCTIDDVSTAEQELIMDAIQEAGAKWITTSTLTDIGVGDLKSVACDVLLAHRSEQKEGSGRYQAIQNRLYCATPQQRDEVERPTFVPASVLQERATGEPPRRRRKTERDYEWENGGPGQYQRNERKTWDLEDPVWVDDIIPDIMDGHNIYDNIDPDIHQRLLELEAEEEARLEDLELEASRKHEQYTLDNDTLEAVKFIKDRVKVLKMERAMKNPAIRRTHSQAIAIDKFNKRTGSQDARAKSIADGSGEVPTRKRGRTMSAAQEALIRDRSGSAHVSTKTTRSISAASPSRERSMSVNRGDGYRDVNEKLRAVKLSKVKTRPLARQARKGEGDHHIPNLRPMHLFTGKVKSNGARDRR</sequence>
<dbReference type="Proteomes" id="UP001501274">
    <property type="component" value="Unassembled WGS sequence"/>
</dbReference>
<evidence type="ECO:0000259" key="9">
    <source>
        <dbReference type="PROSITE" id="PS51710"/>
    </source>
</evidence>
<feature type="domain" description="OBG-type G" evidence="9">
    <location>
        <begin position="170"/>
        <end position="342"/>
    </location>
</feature>
<dbReference type="InterPro" id="IPR031167">
    <property type="entry name" value="G_OBG"/>
</dbReference>
<dbReference type="FunFam" id="3.40.50.300:FF:000496">
    <property type="entry name" value="Nucleolar GTP-binding protein 1"/>
    <property type="match status" value="1"/>
</dbReference>
<feature type="region of interest" description="Disordered" evidence="8">
    <location>
        <begin position="611"/>
        <end position="652"/>
    </location>
</feature>
<dbReference type="Pfam" id="PF06858">
    <property type="entry name" value="NOG1"/>
    <property type="match status" value="1"/>
</dbReference>
<comment type="function">
    <text evidence="6">Involved in the biogenesis of the 60S ribosomal subunit.</text>
</comment>
<feature type="coiled-coil region" evidence="7">
    <location>
        <begin position="451"/>
        <end position="478"/>
    </location>
</feature>
<organism evidence="10 11">
    <name type="scientific">Leishmania naiffi</name>
    <dbReference type="NCBI Taxonomy" id="5678"/>
    <lineage>
        <taxon>Eukaryota</taxon>
        <taxon>Discoba</taxon>
        <taxon>Euglenozoa</taxon>
        <taxon>Kinetoplastea</taxon>
        <taxon>Metakinetoplastina</taxon>
        <taxon>Trypanosomatida</taxon>
        <taxon>Trypanosomatidae</taxon>
        <taxon>Leishmaniinae</taxon>
        <taxon>Leishmania</taxon>
        <taxon>Leishmania naiffi species complex</taxon>
    </lineage>
</organism>
<dbReference type="GO" id="GO:0005525">
    <property type="term" value="F:GTP binding"/>
    <property type="evidence" value="ECO:0007669"/>
    <property type="project" value="UniProtKB-KW"/>
</dbReference>
<evidence type="ECO:0000256" key="3">
    <source>
        <dbReference type="ARBA" id="ARBA00022741"/>
    </source>
</evidence>
<evidence type="ECO:0000256" key="5">
    <source>
        <dbReference type="ARBA" id="ARBA00023242"/>
    </source>
</evidence>
<evidence type="ECO:0000256" key="2">
    <source>
        <dbReference type="ARBA" id="ARBA00022517"/>
    </source>
</evidence>
<dbReference type="AlphaFoldDB" id="A0AAW3BBB1"/>
<dbReference type="PROSITE" id="PS51710">
    <property type="entry name" value="G_OBG"/>
    <property type="match status" value="1"/>
</dbReference>
<dbReference type="CDD" id="cd01897">
    <property type="entry name" value="NOG"/>
    <property type="match status" value="1"/>
</dbReference>
<dbReference type="InterPro" id="IPR041623">
    <property type="entry name" value="NOG1_N"/>
</dbReference>
<dbReference type="InterPro" id="IPR006073">
    <property type="entry name" value="GTP-bd"/>
</dbReference>
<dbReference type="InterPro" id="IPR012973">
    <property type="entry name" value="NOG_C"/>
</dbReference>
<accession>A0AAW3BBB1</accession>
<dbReference type="PRINTS" id="PR00326">
    <property type="entry name" value="GTP1OBG"/>
</dbReference>
<protein>
    <recommendedName>
        <fullName evidence="6">Nucleolar GTP-binding protein 1</fullName>
    </recommendedName>
</protein>
<proteinExistence type="inferred from homology"/>
<feature type="compositionally biased region" description="Polar residues" evidence="8">
    <location>
        <begin position="568"/>
        <end position="582"/>
    </location>
</feature>
<evidence type="ECO:0000256" key="8">
    <source>
        <dbReference type="SAM" id="MobiDB-lite"/>
    </source>
</evidence>
<feature type="region of interest" description="Disordered" evidence="8">
    <location>
        <begin position="529"/>
        <end position="550"/>
    </location>
</feature>
<dbReference type="InterPro" id="IPR010674">
    <property type="entry name" value="NOG1_Rossman_fold_dom"/>
</dbReference>
<dbReference type="Gene3D" id="1.20.120.1190">
    <property type="match status" value="1"/>
</dbReference>
<keyword evidence="7" id="KW-0175">Coiled coil</keyword>
<keyword evidence="4" id="KW-0342">GTP-binding</keyword>
<feature type="region of interest" description="Disordered" evidence="8">
    <location>
        <begin position="563"/>
        <end position="596"/>
    </location>
</feature>
<evidence type="ECO:0000313" key="11">
    <source>
        <dbReference type="Proteomes" id="UP001501274"/>
    </source>
</evidence>
<feature type="region of interest" description="Disordered" evidence="8">
    <location>
        <begin position="383"/>
        <end position="416"/>
    </location>
</feature>
<name>A0AAW3BBB1_9TRYP</name>
<reference evidence="10 11" key="1">
    <citation type="submission" date="2024-02" db="EMBL/GenBank/DDBJ databases">
        <title>FIRST GENOME SEQUENCES OF Leishmania (Viannia) shawi, Leishmania (Viannia) lindenbergi AND Leishmania (Viannia) utingensis.</title>
        <authorList>
            <person name="Resadore F."/>
            <person name="Custodio M.G.F."/>
            <person name="Boite M.C."/>
            <person name="Cupolillo E."/>
            <person name="Ferreira G.E.M."/>
        </authorList>
    </citation>
    <scope>NUCLEOTIDE SEQUENCE [LARGE SCALE GENOMIC DNA]</scope>
    <source>
        <strain evidence="10 11">MDAS/BR/1979/M5533</strain>
    </source>
</reference>
<dbReference type="SUPFAM" id="SSF52540">
    <property type="entry name" value="P-loop containing nucleoside triphosphate hydrolases"/>
    <property type="match status" value="1"/>
</dbReference>
<dbReference type="PIRSF" id="PIRSF038919">
    <property type="entry name" value="NOG1"/>
    <property type="match status" value="1"/>
</dbReference>
<dbReference type="Pfam" id="PF08155">
    <property type="entry name" value="NOGCT"/>
    <property type="match status" value="1"/>
</dbReference>
<evidence type="ECO:0000256" key="7">
    <source>
        <dbReference type="SAM" id="Coils"/>
    </source>
</evidence>